<organism evidence="8 9">
    <name type="scientific">Caballeronia calidae</name>
    <dbReference type="NCBI Taxonomy" id="1777139"/>
    <lineage>
        <taxon>Bacteria</taxon>
        <taxon>Pseudomonadati</taxon>
        <taxon>Pseudomonadota</taxon>
        <taxon>Betaproteobacteria</taxon>
        <taxon>Burkholderiales</taxon>
        <taxon>Burkholderiaceae</taxon>
        <taxon>Caballeronia</taxon>
    </lineage>
</organism>
<sequence>MFGSVLIVCHANICRSPAAEMLFRAHLSKRGARPMEFRSAGLYAQEGDDIDPTMQRLLAEQGLDSSSHRSRRLDRRMAREADLILVPERKQIDAIARLAPTTRGKVHLLGKWEDSEVMDPYGGHEAAYRESFGLIERLVLGWLNKIC</sequence>
<dbReference type="SUPFAM" id="SSF52788">
    <property type="entry name" value="Phosphotyrosine protein phosphatases I"/>
    <property type="match status" value="1"/>
</dbReference>
<evidence type="ECO:0000256" key="4">
    <source>
        <dbReference type="ARBA" id="ARBA00022912"/>
    </source>
</evidence>
<accession>A0A157ZMV9</accession>
<dbReference type="SMART" id="SM00226">
    <property type="entry name" value="LMWPc"/>
    <property type="match status" value="1"/>
</dbReference>
<dbReference type="PANTHER" id="PTHR11717:SF31">
    <property type="entry name" value="LOW MOLECULAR WEIGHT PROTEIN-TYROSINE-PHOSPHATASE ETP-RELATED"/>
    <property type="match status" value="1"/>
</dbReference>
<evidence type="ECO:0000313" key="9">
    <source>
        <dbReference type="Proteomes" id="UP000071859"/>
    </source>
</evidence>
<evidence type="ECO:0000256" key="1">
    <source>
        <dbReference type="ARBA" id="ARBA00011063"/>
    </source>
</evidence>
<dbReference type="OrthoDB" id="9784339at2"/>
<dbReference type="GO" id="GO:0004725">
    <property type="term" value="F:protein tyrosine phosphatase activity"/>
    <property type="evidence" value="ECO:0007669"/>
    <property type="project" value="UniProtKB-EC"/>
</dbReference>
<evidence type="ECO:0000256" key="6">
    <source>
        <dbReference type="PIRSR" id="PIRSR617867-1"/>
    </source>
</evidence>
<keyword evidence="9" id="KW-1185">Reference proteome</keyword>
<dbReference type="Gene3D" id="3.40.50.2300">
    <property type="match status" value="1"/>
</dbReference>
<dbReference type="Proteomes" id="UP000071859">
    <property type="component" value="Unassembled WGS sequence"/>
</dbReference>
<dbReference type="InterPro" id="IPR023485">
    <property type="entry name" value="Ptyr_pPase"/>
</dbReference>
<evidence type="ECO:0000313" key="8">
    <source>
        <dbReference type="EMBL" id="SAK46799.1"/>
    </source>
</evidence>
<dbReference type="EMBL" id="FCOX02000002">
    <property type="protein sequence ID" value="SAK46799.1"/>
    <property type="molecule type" value="Genomic_DNA"/>
</dbReference>
<dbReference type="PRINTS" id="PR00719">
    <property type="entry name" value="LMWPTPASE"/>
</dbReference>
<dbReference type="PANTHER" id="PTHR11717">
    <property type="entry name" value="LOW MOLECULAR WEIGHT PROTEIN TYROSINE PHOSPHATASE"/>
    <property type="match status" value="1"/>
</dbReference>
<comment type="similarity">
    <text evidence="1">Belongs to the low molecular weight phosphotyrosine protein phosphatase family.</text>
</comment>
<feature type="domain" description="Phosphotyrosine protein phosphatase I" evidence="7">
    <location>
        <begin position="3"/>
        <end position="145"/>
    </location>
</feature>
<keyword evidence="4" id="KW-0904">Protein phosphatase</keyword>
<evidence type="ECO:0000256" key="3">
    <source>
        <dbReference type="ARBA" id="ARBA00022801"/>
    </source>
</evidence>
<evidence type="ECO:0000256" key="5">
    <source>
        <dbReference type="ARBA" id="ARBA00051722"/>
    </source>
</evidence>
<keyword evidence="3" id="KW-0378">Hydrolase</keyword>
<feature type="active site" description="Proton donor" evidence="6">
    <location>
        <position position="119"/>
    </location>
</feature>
<evidence type="ECO:0000259" key="7">
    <source>
        <dbReference type="SMART" id="SM00226"/>
    </source>
</evidence>
<proteinExistence type="inferred from homology"/>
<dbReference type="InterPro" id="IPR050438">
    <property type="entry name" value="LMW_PTPase"/>
</dbReference>
<feature type="active site" evidence="6">
    <location>
        <position position="15"/>
    </location>
</feature>
<dbReference type="CDD" id="cd16343">
    <property type="entry name" value="LMWPTP"/>
    <property type="match status" value="1"/>
</dbReference>
<protein>
    <recommendedName>
        <fullName evidence="2">protein-tyrosine-phosphatase</fullName>
        <ecNumber evidence="2">3.1.3.48</ecNumber>
    </recommendedName>
</protein>
<comment type="catalytic activity">
    <reaction evidence="5">
        <text>O-phospho-L-tyrosyl-[protein] + H2O = L-tyrosyl-[protein] + phosphate</text>
        <dbReference type="Rhea" id="RHEA:10684"/>
        <dbReference type="Rhea" id="RHEA-COMP:10136"/>
        <dbReference type="Rhea" id="RHEA-COMP:20101"/>
        <dbReference type="ChEBI" id="CHEBI:15377"/>
        <dbReference type="ChEBI" id="CHEBI:43474"/>
        <dbReference type="ChEBI" id="CHEBI:46858"/>
        <dbReference type="ChEBI" id="CHEBI:61978"/>
        <dbReference type="EC" id="3.1.3.48"/>
    </reaction>
</comment>
<dbReference type="AlphaFoldDB" id="A0A157ZMV9"/>
<dbReference type="Pfam" id="PF01451">
    <property type="entry name" value="LMWPc"/>
    <property type="match status" value="1"/>
</dbReference>
<reference evidence="8" key="1">
    <citation type="submission" date="2016-01" db="EMBL/GenBank/DDBJ databases">
        <authorList>
            <person name="Peeters C."/>
        </authorList>
    </citation>
    <scope>NUCLEOTIDE SEQUENCE</scope>
    <source>
        <strain evidence="8">LMG 29321</strain>
    </source>
</reference>
<gene>
    <name evidence="8" type="ORF">AWB78_00753</name>
</gene>
<comment type="caution">
    <text evidence="8">The sequence shown here is derived from an EMBL/GenBank/DDBJ whole genome shotgun (WGS) entry which is preliminary data.</text>
</comment>
<dbReference type="InterPro" id="IPR036196">
    <property type="entry name" value="Ptyr_pPase_sf"/>
</dbReference>
<name>A0A157ZMV9_9BURK</name>
<evidence type="ECO:0000256" key="2">
    <source>
        <dbReference type="ARBA" id="ARBA00013064"/>
    </source>
</evidence>
<dbReference type="EC" id="3.1.3.48" evidence="2"/>
<dbReference type="RefSeq" id="WP_062602351.1">
    <property type="nucleotide sequence ID" value="NZ_FCOX02000002.1"/>
</dbReference>
<dbReference type="InterPro" id="IPR017867">
    <property type="entry name" value="Tyr_phospatase_low_mol_wt"/>
</dbReference>
<feature type="active site" description="Nucleophile" evidence="6">
    <location>
        <position position="9"/>
    </location>
</feature>